<dbReference type="InterPro" id="IPR011701">
    <property type="entry name" value="MFS"/>
</dbReference>
<comment type="caution">
    <text evidence="3">The sequence shown here is derived from an EMBL/GenBank/DDBJ whole genome shotgun (WGS) entry which is preliminary data.</text>
</comment>
<dbReference type="Gene3D" id="1.20.1250.20">
    <property type="entry name" value="MFS general substrate transporter like domains"/>
    <property type="match status" value="1"/>
</dbReference>
<dbReference type="SUPFAM" id="SSF103473">
    <property type="entry name" value="MFS general substrate transporter"/>
    <property type="match status" value="1"/>
</dbReference>
<dbReference type="GeneID" id="76200187"/>
<keyword evidence="1" id="KW-1133">Transmembrane helix</keyword>
<dbReference type="PANTHER" id="PTHR11360">
    <property type="entry name" value="MONOCARBOXYLATE TRANSPORTER"/>
    <property type="match status" value="1"/>
</dbReference>
<dbReference type="InterPro" id="IPR036259">
    <property type="entry name" value="MFS_trans_sf"/>
</dbReference>
<dbReference type="PROSITE" id="PS50850">
    <property type="entry name" value="MFS"/>
    <property type="match status" value="1"/>
</dbReference>
<feature type="transmembrane region" description="Helical" evidence="1">
    <location>
        <begin position="109"/>
        <end position="130"/>
    </location>
</feature>
<evidence type="ECO:0000256" key="1">
    <source>
        <dbReference type="SAM" id="Phobius"/>
    </source>
</evidence>
<evidence type="ECO:0000313" key="3">
    <source>
        <dbReference type="EMBL" id="MFC7190564.1"/>
    </source>
</evidence>
<reference evidence="3 4" key="1">
    <citation type="journal article" date="2019" name="Int. J. Syst. Evol. Microbiol.">
        <title>The Global Catalogue of Microorganisms (GCM) 10K type strain sequencing project: providing services to taxonomists for standard genome sequencing and annotation.</title>
        <authorList>
            <consortium name="The Broad Institute Genomics Platform"/>
            <consortium name="The Broad Institute Genome Sequencing Center for Infectious Disease"/>
            <person name="Wu L."/>
            <person name="Ma J."/>
        </authorList>
    </citation>
    <scope>NUCLEOTIDE SEQUENCE [LARGE SCALE GENOMIC DNA]</scope>
    <source>
        <strain evidence="3 4">RDMS1</strain>
    </source>
</reference>
<protein>
    <submittedName>
        <fullName evidence="3">MFS transporter</fullName>
    </submittedName>
</protein>
<keyword evidence="1" id="KW-0472">Membrane</keyword>
<dbReference type="InterPro" id="IPR050327">
    <property type="entry name" value="Proton-linked_MCT"/>
</dbReference>
<feature type="transmembrane region" description="Helical" evidence="1">
    <location>
        <begin position="86"/>
        <end position="103"/>
    </location>
</feature>
<dbReference type="EMBL" id="JBHTAX010000001">
    <property type="protein sequence ID" value="MFC7190564.1"/>
    <property type="molecule type" value="Genomic_DNA"/>
</dbReference>
<feature type="transmembrane region" description="Helical" evidence="1">
    <location>
        <begin position="174"/>
        <end position="194"/>
    </location>
</feature>
<feature type="transmembrane region" description="Helical" evidence="1">
    <location>
        <begin position="297"/>
        <end position="316"/>
    </location>
</feature>
<feature type="transmembrane region" description="Helical" evidence="1">
    <location>
        <begin position="268"/>
        <end position="290"/>
    </location>
</feature>
<keyword evidence="4" id="KW-1185">Reference proteome</keyword>
<feature type="transmembrane region" description="Helical" evidence="1">
    <location>
        <begin position="322"/>
        <end position="343"/>
    </location>
</feature>
<proteinExistence type="predicted"/>
<organism evidence="3 4">
    <name type="scientific">Halocatena marina</name>
    <dbReference type="NCBI Taxonomy" id="2934937"/>
    <lineage>
        <taxon>Archaea</taxon>
        <taxon>Methanobacteriati</taxon>
        <taxon>Methanobacteriota</taxon>
        <taxon>Stenosarchaea group</taxon>
        <taxon>Halobacteria</taxon>
        <taxon>Halobacteriales</taxon>
        <taxon>Natronomonadaceae</taxon>
        <taxon>Halocatena</taxon>
    </lineage>
</organism>
<name>A0ABD5YRC4_9EURY</name>
<feature type="transmembrane region" description="Helical" evidence="1">
    <location>
        <begin position="355"/>
        <end position="379"/>
    </location>
</feature>
<accession>A0ABD5YRC4</accession>
<dbReference type="AlphaFoldDB" id="A0ABD5YRC4"/>
<dbReference type="Pfam" id="PF07690">
    <property type="entry name" value="MFS_1"/>
    <property type="match status" value="1"/>
</dbReference>
<gene>
    <name evidence="3" type="ORF">ACFQL7_12390</name>
</gene>
<feature type="transmembrane region" description="Helical" evidence="1">
    <location>
        <begin position="12"/>
        <end position="37"/>
    </location>
</feature>
<evidence type="ECO:0000313" key="4">
    <source>
        <dbReference type="Proteomes" id="UP001596417"/>
    </source>
</evidence>
<feature type="transmembrane region" description="Helical" evidence="1">
    <location>
        <begin position="385"/>
        <end position="409"/>
    </location>
</feature>
<feature type="domain" description="Major facilitator superfamily (MFS) profile" evidence="2">
    <location>
        <begin position="16"/>
        <end position="408"/>
    </location>
</feature>
<dbReference type="Proteomes" id="UP001596417">
    <property type="component" value="Unassembled WGS sequence"/>
</dbReference>
<dbReference type="PANTHER" id="PTHR11360:SF284">
    <property type="entry name" value="EG:103B4.3 PROTEIN-RELATED"/>
    <property type="match status" value="1"/>
</dbReference>
<keyword evidence="1" id="KW-0812">Transmembrane</keyword>
<dbReference type="RefSeq" id="WP_248907545.1">
    <property type="nucleotide sequence ID" value="NZ_CP109979.1"/>
</dbReference>
<dbReference type="InterPro" id="IPR020846">
    <property type="entry name" value="MFS_dom"/>
</dbReference>
<evidence type="ECO:0000259" key="2">
    <source>
        <dbReference type="PROSITE" id="PS50850"/>
    </source>
</evidence>
<dbReference type="PROSITE" id="PS51257">
    <property type="entry name" value="PROKAR_LIPOPROTEIN"/>
    <property type="match status" value="1"/>
</dbReference>
<feature type="transmembrane region" description="Helical" evidence="1">
    <location>
        <begin position="233"/>
        <end position="256"/>
    </location>
</feature>
<feature type="transmembrane region" description="Helical" evidence="1">
    <location>
        <begin position="142"/>
        <end position="162"/>
    </location>
</feature>
<sequence>MRFIRAWLADGTFYYGWVVVAACFLATGVVFGMTYSFGVFLDPLAVTFDTSTARTSLVFGVQLFVLYAAAAPMGGLVEWLGPRRGLVLAATLVSGGMIAGGLADSLPLLILTYSIVTGAGMSLAFVIGYATPPQWFQRRRGMATALASAGLGVGMLVIAPTASMLVTQLGWRGTLPLLGAGLGITLLLAALLIVDDPEHVNGVNAEFPDGRPESDNGWREQLRVIREAVRSRAFLLLFGGYILMYGTLYVLLNHLVNYAAEQGIRETGVFALSLIGGTTAVTRLAVGGVADRLGRQIVFVVCGAAMALALFVLPLARAPLLLLTIAVFFSVGYGGTGALLSSVPADLFGGRNLNTLFGLVSFSFAVPGLLGPFAAGFGFDRFGTYAPVFSTTGIVGLVGVGLIASAAWLQGELG</sequence>
<feature type="transmembrane region" description="Helical" evidence="1">
    <location>
        <begin position="57"/>
        <end position="79"/>
    </location>
</feature>